<dbReference type="GO" id="GO:0046872">
    <property type="term" value="F:metal ion binding"/>
    <property type="evidence" value="ECO:0007669"/>
    <property type="project" value="UniProtKB-KW"/>
</dbReference>
<evidence type="ECO:0000313" key="5">
    <source>
        <dbReference type="EMBL" id="TDK68584.1"/>
    </source>
</evidence>
<reference evidence="5 6" key="1">
    <citation type="submission" date="2019-03" db="EMBL/GenBank/DDBJ databases">
        <title>Sapientia aquatica gen. nov., sp. nov., isolated from a crater lake.</title>
        <authorList>
            <person name="Felfoldi T."/>
            <person name="Szabo A."/>
            <person name="Toth E."/>
            <person name="Schumann P."/>
            <person name="Keki Z."/>
            <person name="Marialigeti K."/>
            <person name="Mathe I."/>
        </authorList>
    </citation>
    <scope>NUCLEOTIDE SEQUENCE [LARGE SCALE GENOMIC DNA]</scope>
    <source>
        <strain evidence="5 6">SA-152</strain>
    </source>
</reference>
<protein>
    <submittedName>
        <fullName evidence="5">TatD family deoxyribonuclease</fullName>
    </submittedName>
</protein>
<evidence type="ECO:0000313" key="6">
    <source>
        <dbReference type="Proteomes" id="UP000294829"/>
    </source>
</evidence>
<proteinExistence type="inferred from homology"/>
<sequence length="264" mass="28772">MFIDTHCHLDAAEFNGQGAAAAERAAANGVHRVIIPAVSVDNFSSVAALGRFGGYALGIHPLFVPDAAEKDLEVLRQSVNQALADPHFVAVGEIGLDFFVPELTTPEMREKQTYFYREQCKIARDAGLPVLLHVRRSVDPILKTLRQITPKGGIAHAFNGSDQQAEIFIQLGFKLGFGGALTYTRALQIRRLATNLPLSAIVLETDSPDISPNWLAAGQNSPEQLPRIAQVLAELRGISIEQLAQQTTRNAYDVLPRLIRNDSA</sequence>
<dbReference type="AlphaFoldDB" id="A0A4R5W7X8"/>
<evidence type="ECO:0000256" key="3">
    <source>
        <dbReference type="ARBA" id="ARBA00022801"/>
    </source>
</evidence>
<dbReference type="PIRSF" id="PIRSF005902">
    <property type="entry name" value="DNase_TatD"/>
    <property type="match status" value="1"/>
</dbReference>
<feature type="binding site" evidence="4">
    <location>
        <position position="206"/>
    </location>
    <ligand>
        <name>a divalent metal cation</name>
        <dbReference type="ChEBI" id="CHEBI:60240"/>
        <label>1</label>
    </ligand>
</feature>
<gene>
    <name evidence="5" type="ORF">E2I14_03320</name>
</gene>
<accession>A0A4R5W7X8</accession>
<dbReference type="PROSITE" id="PS01137">
    <property type="entry name" value="TATD_1"/>
    <property type="match status" value="1"/>
</dbReference>
<dbReference type="GO" id="GO:0016788">
    <property type="term" value="F:hydrolase activity, acting on ester bonds"/>
    <property type="evidence" value="ECO:0007669"/>
    <property type="project" value="InterPro"/>
</dbReference>
<comment type="caution">
    <text evidence="5">The sequence shown here is derived from an EMBL/GenBank/DDBJ whole genome shotgun (WGS) entry which is preliminary data.</text>
</comment>
<feature type="binding site" evidence="4">
    <location>
        <position position="156"/>
    </location>
    <ligand>
        <name>a divalent metal cation</name>
        <dbReference type="ChEBI" id="CHEBI:60240"/>
        <label>2</label>
    </ligand>
</feature>
<dbReference type="SUPFAM" id="SSF51556">
    <property type="entry name" value="Metallo-dependent hydrolases"/>
    <property type="match status" value="1"/>
</dbReference>
<dbReference type="FunFam" id="3.20.20.140:FF:000005">
    <property type="entry name" value="TatD family hydrolase"/>
    <property type="match status" value="1"/>
</dbReference>
<comment type="similarity">
    <text evidence="1">Belongs to the metallo-dependent hydrolases superfamily. TatD-type hydrolase family.</text>
</comment>
<evidence type="ECO:0000256" key="1">
    <source>
        <dbReference type="ARBA" id="ARBA00009275"/>
    </source>
</evidence>
<name>A0A4R5W7X8_9BURK</name>
<feature type="binding site" evidence="4">
    <location>
        <position position="133"/>
    </location>
    <ligand>
        <name>a divalent metal cation</name>
        <dbReference type="ChEBI" id="CHEBI:60240"/>
        <label>2</label>
    </ligand>
</feature>
<dbReference type="Gene3D" id="3.20.20.140">
    <property type="entry name" value="Metal-dependent hydrolases"/>
    <property type="match status" value="1"/>
</dbReference>
<keyword evidence="2 4" id="KW-0479">Metal-binding</keyword>
<organism evidence="5 6">
    <name type="scientific">Sapientia aquatica</name>
    <dbReference type="NCBI Taxonomy" id="1549640"/>
    <lineage>
        <taxon>Bacteria</taxon>
        <taxon>Pseudomonadati</taxon>
        <taxon>Pseudomonadota</taxon>
        <taxon>Betaproteobacteria</taxon>
        <taxon>Burkholderiales</taxon>
        <taxon>Oxalobacteraceae</taxon>
        <taxon>Sapientia</taxon>
    </lineage>
</organism>
<dbReference type="InterPro" id="IPR018228">
    <property type="entry name" value="DNase_TatD-rel_CS"/>
</dbReference>
<keyword evidence="3" id="KW-0378">Hydrolase</keyword>
<dbReference type="PANTHER" id="PTHR46124">
    <property type="entry name" value="D-AMINOACYL-TRNA DEACYLASE"/>
    <property type="match status" value="1"/>
</dbReference>
<dbReference type="OrthoDB" id="9810005at2"/>
<feature type="binding site" evidence="4">
    <location>
        <position position="93"/>
    </location>
    <ligand>
        <name>a divalent metal cation</name>
        <dbReference type="ChEBI" id="CHEBI:60240"/>
        <label>1</label>
    </ligand>
</feature>
<evidence type="ECO:0000256" key="4">
    <source>
        <dbReference type="PIRSR" id="PIRSR005902-1"/>
    </source>
</evidence>
<dbReference type="Pfam" id="PF01026">
    <property type="entry name" value="TatD_DNase"/>
    <property type="match status" value="1"/>
</dbReference>
<dbReference type="PROSITE" id="PS01091">
    <property type="entry name" value="TATD_3"/>
    <property type="match status" value="1"/>
</dbReference>
<dbReference type="InterPro" id="IPR001130">
    <property type="entry name" value="TatD-like"/>
</dbReference>
<dbReference type="EMBL" id="SMYL01000001">
    <property type="protein sequence ID" value="TDK68584.1"/>
    <property type="molecule type" value="Genomic_DNA"/>
</dbReference>
<dbReference type="InterPro" id="IPR032466">
    <property type="entry name" value="Metal_Hydrolase"/>
</dbReference>
<dbReference type="CDD" id="cd01310">
    <property type="entry name" value="TatD_DNAse"/>
    <property type="match status" value="1"/>
</dbReference>
<feature type="binding site" evidence="4">
    <location>
        <position position="6"/>
    </location>
    <ligand>
        <name>a divalent metal cation</name>
        <dbReference type="ChEBI" id="CHEBI:60240"/>
        <label>1</label>
    </ligand>
</feature>
<dbReference type="Proteomes" id="UP000294829">
    <property type="component" value="Unassembled WGS sequence"/>
</dbReference>
<dbReference type="PANTHER" id="PTHR46124:SF2">
    <property type="entry name" value="D-AMINOACYL-TRNA DEACYLASE"/>
    <property type="match status" value="1"/>
</dbReference>
<feature type="binding site" evidence="4">
    <location>
        <position position="8"/>
    </location>
    <ligand>
        <name>a divalent metal cation</name>
        <dbReference type="ChEBI" id="CHEBI:60240"/>
        <label>1</label>
    </ligand>
</feature>
<keyword evidence="6" id="KW-1185">Reference proteome</keyword>
<evidence type="ECO:0000256" key="2">
    <source>
        <dbReference type="ARBA" id="ARBA00022723"/>
    </source>
</evidence>
<dbReference type="RefSeq" id="WP_133325366.1">
    <property type="nucleotide sequence ID" value="NZ_SMYL01000001.1"/>
</dbReference>